<dbReference type="HAMAP" id="MF_00815">
    <property type="entry name" value="ATP_synth_gamma_bact"/>
    <property type="match status" value="1"/>
</dbReference>
<dbReference type="InterPro" id="IPR023632">
    <property type="entry name" value="ATP_synth_F1_gsu_CS"/>
</dbReference>
<evidence type="ECO:0000256" key="5">
    <source>
        <dbReference type="ARBA" id="ARBA00022781"/>
    </source>
</evidence>
<dbReference type="EMBL" id="DVHB01000033">
    <property type="protein sequence ID" value="HIR39045.1"/>
    <property type="molecule type" value="Genomic_DNA"/>
</dbReference>
<keyword evidence="11" id="KW-0175">Coiled coil</keyword>
<evidence type="ECO:0000256" key="7">
    <source>
        <dbReference type="ARBA" id="ARBA00023136"/>
    </source>
</evidence>
<dbReference type="GO" id="GO:0042777">
    <property type="term" value="P:proton motive force-driven plasma membrane ATP synthesis"/>
    <property type="evidence" value="ECO:0007669"/>
    <property type="project" value="UniProtKB-UniRule"/>
</dbReference>
<dbReference type="PRINTS" id="PR00126">
    <property type="entry name" value="ATPASEGAMMA"/>
</dbReference>
<dbReference type="CDD" id="cd12151">
    <property type="entry name" value="F1-ATPase_gamma"/>
    <property type="match status" value="1"/>
</dbReference>
<evidence type="ECO:0000256" key="1">
    <source>
        <dbReference type="ARBA" id="ARBA00003456"/>
    </source>
</evidence>
<reference evidence="12" key="2">
    <citation type="journal article" date="2021" name="PeerJ">
        <title>Extensive microbial diversity within the chicken gut microbiome revealed by metagenomics and culture.</title>
        <authorList>
            <person name="Gilroy R."/>
            <person name="Ravi A."/>
            <person name="Getino M."/>
            <person name="Pursley I."/>
            <person name="Horton D.L."/>
            <person name="Alikhan N.F."/>
            <person name="Baker D."/>
            <person name="Gharbi K."/>
            <person name="Hall N."/>
            <person name="Watson M."/>
            <person name="Adriaenssens E.M."/>
            <person name="Foster-Nyarko E."/>
            <person name="Jarju S."/>
            <person name="Secka A."/>
            <person name="Antonio M."/>
            <person name="Oren A."/>
            <person name="Chaudhuri R.R."/>
            <person name="La Ragione R."/>
            <person name="Hildebrand F."/>
            <person name="Pallen M.J."/>
        </authorList>
    </citation>
    <scope>NUCLEOTIDE SEQUENCE</scope>
    <source>
        <strain evidence="12">ChiW25-3613</strain>
    </source>
</reference>
<comment type="subunit">
    <text evidence="10">F-type ATPases have 2 components, CF(1) - the catalytic core - and CF(0) - the membrane proton channel. CF(1) has five subunits: alpha(3), beta(3), gamma(1), delta(1), epsilon(1). CF(0) has three main subunits: a, b and c.</text>
</comment>
<dbReference type="SUPFAM" id="SSF52943">
    <property type="entry name" value="ATP synthase (F1-ATPase), gamma subunit"/>
    <property type="match status" value="1"/>
</dbReference>
<evidence type="ECO:0000256" key="8">
    <source>
        <dbReference type="ARBA" id="ARBA00023196"/>
    </source>
</evidence>
<dbReference type="Proteomes" id="UP000824179">
    <property type="component" value="Unassembled WGS sequence"/>
</dbReference>
<dbReference type="Pfam" id="PF00231">
    <property type="entry name" value="ATP-synt"/>
    <property type="match status" value="1"/>
</dbReference>
<comment type="similarity">
    <text evidence="3 10">Belongs to the ATPase gamma chain family.</text>
</comment>
<dbReference type="AlphaFoldDB" id="A0A9D1DBZ9"/>
<dbReference type="GO" id="GO:0005524">
    <property type="term" value="F:ATP binding"/>
    <property type="evidence" value="ECO:0007669"/>
    <property type="project" value="UniProtKB-UniRule"/>
</dbReference>
<feature type="coiled-coil region" evidence="11">
    <location>
        <begin position="248"/>
        <end position="275"/>
    </location>
</feature>
<comment type="caution">
    <text evidence="12">The sequence shown here is derived from an EMBL/GenBank/DDBJ whole genome shotgun (WGS) entry which is preliminary data.</text>
</comment>
<dbReference type="InterPro" id="IPR035968">
    <property type="entry name" value="ATP_synth_F1_ATPase_gsu"/>
</dbReference>
<evidence type="ECO:0000313" key="13">
    <source>
        <dbReference type="Proteomes" id="UP000824179"/>
    </source>
</evidence>
<keyword evidence="8 10" id="KW-0139">CF(1)</keyword>
<evidence type="ECO:0000256" key="6">
    <source>
        <dbReference type="ARBA" id="ARBA00023065"/>
    </source>
</evidence>
<dbReference type="GO" id="GO:0046933">
    <property type="term" value="F:proton-transporting ATP synthase activity, rotational mechanism"/>
    <property type="evidence" value="ECO:0007669"/>
    <property type="project" value="UniProtKB-UniRule"/>
</dbReference>
<comment type="subcellular location">
    <subcellularLocation>
        <location evidence="10">Cell membrane</location>
        <topology evidence="10">Peripheral membrane protein</topology>
    </subcellularLocation>
    <subcellularLocation>
        <location evidence="2">Membrane</location>
        <topology evidence="2">Peripheral membrane protein</topology>
    </subcellularLocation>
</comment>
<dbReference type="PANTHER" id="PTHR11693">
    <property type="entry name" value="ATP SYNTHASE GAMMA CHAIN"/>
    <property type="match status" value="1"/>
</dbReference>
<sequence>MPNIQGIKKRIESIKETRKITNAMYLISSTKMRKAKADLDRTRPYFEALRVEIKRIFRQGDMPAENRYFYPVNVKEKLTGTFACLLITGDKGLAGAYNYNVIKKAMELVESGSDVKWYVVGEYGRQLLKQRGISVEKSFIYTAQNPTMHRAREICSLLLEEFERGAFTKIYVAYTDMRGMTDEAMLTRILPFHRKEFVVDTVEEPVRAPFEYTPSVEVVLDNIMQSYIAGFIYSALVDSFCSEQHARMTAMKAANDNAEKLISELSVQYNRMRQAAITQEITEVAAGAKAQLKNKGEALSE</sequence>
<name>A0A9D1DBZ9_9FIRM</name>
<evidence type="ECO:0000313" key="12">
    <source>
        <dbReference type="EMBL" id="HIR39045.1"/>
    </source>
</evidence>
<dbReference type="GO" id="GO:0005886">
    <property type="term" value="C:plasma membrane"/>
    <property type="evidence" value="ECO:0007669"/>
    <property type="project" value="UniProtKB-SubCell"/>
</dbReference>
<comment type="function">
    <text evidence="1 10">Produces ATP from ADP in the presence of a proton gradient across the membrane. The gamma chain is believed to be important in regulating ATPase activity and the flow of protons through the CF(0) complex.</text>
</comment>
<dbReference type="GO" id="GO:0045259">
    <property type="term" value="C:proton-transporting ATP synthase complex"/>
    <property type="evidence" value="ECO:0007669"/>
    <property type="project" value="UniProtKB-KW"/>
</dbReference>
<evidence type="ECO:0000256" key="10">
    <source>
        <dbReference type="HAMAP-Rule" id="MF_00815"/>
    </source>
</evidence>
<evidence type="ECO:0000256" key="2">
    <source>
        <dbReference type="ARBA" id="ARBA00004170"/>
    </source>
</evidence>
<evidence type="ECO:0000256" key="4">
    <source>
        <dbReference type="ARBA" id="ARBA00022448"/>
    </source>
</evidence>
<dbReference type="PANTHER" id="PTHR11693:SF22">
    <property type="entry name" value="ATP SYNTHASE SUBUNIT GAMMA, MITOCHONDRIAL"/>
    <property type="match status" value="1"/>
</dbReference>
<dbReference type="PROSITE" id="PS00153">
    <property type="entry name" value="ATPASE_GAMMA"/>
    <property type="match status" value="1"/>
</dbReference>
<protein>
    <recommendedName>
        <fullName evidence="10">ATP synthase gamma chain</fullName>
    </recommendedName>
    <alternativeName>
        <fullName evidence="10">ATP synthase F1 sector gamma subunit</fullName>
    </alternativeName>
    <alternativeName>
        <fullName evidence="10">F-ATPase gamma subunit</fullName>
    </alternativeName>
</protein>
<evidence type="ECO:0000256" key="11">
    <source>
        <dbReference type="SAM" id="Coils"/>
    </source>
</evidence>
<keyword evidence="10" id="KW-1003">Cell membrane</keyword>
<keyword evidence="4 10" id="KW-0813">Transport</keyword>
<organism evidence="12 13">
    <name type="scientific">Candidatus Coproplasma stercoripullorum</name>
    <dbReference type="NCBI Taxonomy" id="2840751"/>
    <lineage>
        <taxon>Bacteria</taxon>
        <taxon>Bacillati</taxon>
        <taxon>Bacillota</taxon>
        <taxon>Clostridia</taxon>
        <taxon>Eubacteriales</taxon>
        <taxon>Candidatus Coproplasma</taxon>
    </lineage>
</organism>
<accession>A0A9D1DBZ9</accession>
<proteinExistence type="inferred from homology"/>
<evidence type="ECO:0000256" key="3">
    <source>
        <dbReference type="ARBA" id="ARBA00007681"/>
    </source>
</evidence>
<gene>
    <name evidence="10 12" type="primary">atpG</name>
    <name evidence="12" type="ORF">IAB90_01555</name>
</gene>
<keyword evidence="7 10" id="KW-0472">Membrane</keyword>
<evidence type="ECO:0000256" key="9">
    <source>
        <dbReference type="ARBA" id="ARBA00023310"/>
    </source>
</evidence>
<dbReference type="InterPro" id="IPR000131">
    <property type="entry name" value="ATP_synth_F1_gsu"/>
</dbReference>
<keyword evidence="6 10" id="KW-0406">Ion transport</keyword>
<dbReference type="Gene3D" id="3.40.1380.10">
    <property type="match status" value="1"/>
</dbReference>
<dbReference type="NCBIfam" id="TIGR01146">
    <property type="entry name" value="ATPsyn_F1gamma"/>
    <property type="match status" value="1"/>
</dbReference>
<keyword evidence="5 10" id="KW-0375">Hydrogen ion transport</keyword>
<reference evidence="12" key="1">
    <citation type="submission" date="2020-10" db="EMBL/GenBank/DDBJ databases">
        <authorList>
            <person name="Gilroy R."/>
        </authorList>
    </citation>
    <scope>NUCLEOTIDE SEQUENCE</scope>
    <source>
        <strain evidence="12">ChiW25-3613</strain>
    </source>
</reference>
<keyword evidence="9 10" id="KW-0066">ATP synthesis</keyword>
<dbReference type="Gene3D" id="1.10.287.80">
    <property type="entry name" value="ATP synthase, gamma subunit, helix hairpin domain"/>
    <property type="match status" value="1"/>
</dbReference>